<reference evidence="2" key="1">
    <citation type="submission" date="2016-01" db="EMBL/GenBank/DDBJ databases">
        <authorList>
            <person name="Mitreva M."/>
            <person name="Pepin K.H."/>
            <person name="Mihindukulasuriya K.A."/>
            <person name="Fulton R."/>
            <person name="Fronick C."/>
            <person name="O'Laughlin M."/>
            <person name="Miner T."/>
            <person name="Herter B."/>
            <person name="Rosa B.A."/>
            <person name="Cordes M."/>
            <person name="Tomlinson C."/>
            <person name="Wollam A."/>
            <person name="Palsikar V.B."/>
            <person name="Mardis E.R."/>
            <person name="Wilson R.K."/>
        </authorList>
    </citation>
    <scope>NUCLEOTIDE SEQUENCE [LARGE SCALE GENOMIC DNA]</scope>
    <source>
        <strain evidence="2">MJR8151</strain>
    </source>
</reference>
<evidence type="ECO:0000313" key="2">
    <source>
        <dbReference type="Proteomes" id="UP000070383"/>
    </source>
</evidence>
<protein>
    <recommendedName>
        <fullName evidence="3">AB hydrolase-1 domain-containing protein</fullName>
    </recommendedName>
</protein>
<dbReference type="SUPFAM" id="SSF53474">
    <property type="entry name" value="alpha/beta-Hydrolases"/>
    <property type="match status" value="1"/>
</dbReference>
<dbReference type="InterPro" id="IPR029058">
    <property type="entry name" value="AB_hydrolase_fold"/>
</dbReference>
<accession>A0A133KBQ1</accession>
<dbReference type="RefSeq" id="WP_060929765.1">
    <property type="nucleotide sequence ID" value="NZ_KQ955288.1"/>
</dbReference>
<dbReference type="EMBL" id="LRPM01000061">
    <property type="protein sequence ID" value="KWZ76996.1"/>
    <property type="molecule type" value="Genomic_DNA"/>
</dbReference>
<dbReference type="OrthoDB" id="1643507at2"/>
<comment type="caution">
    <text evidence="1">The sequence shown here is derived from an EMBL/GenBank/DDBJ whole genome shotgun (WGS) entry which is preliminary data.</text>
</comment>
<name>A0A133KBQ1_9FIRM</name>
<keyword evidence="2" id="KW-1185">Reference proteome</keyword>
<dbReference type="Gene3D" id="3.40.50.1820">
    <property type="entry name" value="alpha/beta hydrolase"/>
    <property type="match status" value="1"/>
</dbReference>
<sequence length="250" mass="28383">MKIVGDLNNPKIMLVHGAGFYWENCFREIIESLKSSYCILLPVLPGHSNINEEPIKSVEQVAAMIIKEIKDLRVDNIELAYGISLGASIVLETILCGEVNIKKVILDGGQYINMGENIELFSNIMSKQFIGLLENNHLQKEIRDNMGYDENDIEVLKPMLFKSISNETLYSTFKAAYSYDITNKNSDKLATKDISVSFGSREIYAKDSLNYLEKLIKKELEVEEIKDMGHSEALSKHPEIIIEMIKSRIK</sequence>
<gene>
    <name evidence="1" type="ORF">HMPREF3200_01589</name>
</gene>
<dbReference type="PATRIC" id="fig|33036.3.peg.1573"/>
<dbReference type="AlphaFoldDB" id="A0A133KBQ1"/>
<proteinExistence type="predicted"/>
<dbReference type="Proteomes" id="UP000070383">
    <property type="component" value="Unassembled WGS sequence"/>
</dbReference>
<evidence type="ECO:0008006" key="3">
    <source>
        <dbReference type="Google" id="ProtNLM"/>
    </source>
</evidence>
<organism evidence="1 2">
    <name type="scientific">Anaerococcus tetradius</name>
    <dbReference type="NCBI Taxonomy" id="33036"/>
    <lineage>
        <taxon>Bacteria</taxon>
        <taxon>Bacillati</taxon>
        <taxon>Bacillota</taxon>
        <taxon>Tissierellia</taxon>
        <taxon>Tissierellales</taxon>
        <taxon>Peptoniphilaceae</taxon>
        <taxon>Anaerococcus</taxon>
    </lineage>
</organism>
<dbReference type="STRING" id="33036.HMPREF3200_01589"/>
<evidence type="ECO:0000313" key="1">
    <source>
        <dbReference type="EMBL" id="KWZ76996.1"/>
    </source>
</evidence>